<organism evidence="5 6">
    <name type="scientific">Thermanaerosceptrum fracticalcis</name>
    <dbReference type="NCBI Taxonomy" id="1712410"/>
    <lineage>
        <taxon>Bacteria</taxon>
        <taxon>Bacillati</taxon>
        <taxon>Bacillota</taxon>
        <taxon>Clostridia</taxon>
        <taxon>Eubacteriales</taxon>
        <taxon>Peptococcaceae</taxon>
        <taxon>Thermanaerosceptrum</taxon>
    </lineage>
</organism>
<dbReference type="SUPFAM" id="SSF53163">
    <property type="entry name" value="HybD-like"/>
    <property type="match status" value="1"/>
</dbReference>
<keyword evidence="4" id="KW-0378">Hydrolase</keyword>
<name>A0A7G6E479_THEFR</name>
<accession>A0A7G6E479</accession>
<dbReference type="Gene3D" id="3.40.50.1450">
    <property type="entry name" value="HybD-like"/>
    <property type="match status" value="1"/>
</dbReference>
<dbReference type="PANTHER" id="PTHR30302">
    <property type="entry name" value="HYDROGENASE 1 MATURATION PROTEASE"/>
    <property type="match status" value="1"/>
</dbReference>
<evidence type="ECO:0000256" key="2">
    <source>
        <dbReference type="ARBA" id="ARBA00022670"/>
    </source>
</evidence>
<dbReference type="InterPro" id="IPR000671">
    <property type="entry name" value="Peptidase_A31"/>
</dbReference>
<dbReference type="NCBIfam" id="TIGR00072">
    <property type="entry name" value="hydrog_prot"/>
    <property type="match status" value="1"/>
</dbReference>
<dbReference type="EMBL" id="CP045798">
    <property type="protein sequence ID" value="QNB46883.1"/>
    <property type="molecule type" value="Genomic_DNA"/>
</dbReference>
<dbReference type="GO" id="GO:0016485">
    <property type="term" value="P:protein processing"/>
    <property type="evidence" value="ECO:0007669"/>
    <property type="project" value="TreeGrafter"/>
</dbReference>
<dbReference type="GO" id="GO:0008047">
    <property type="term" value="F:enzyme activator activity"/>
    <property type="evidence" value="ECO:0007669"/>
    <property type="project" value="InterPro"/>
</dbReference>
<evidence type="ECO:0000313" key="5">
    <source>
        <dbReference type="EMBL" id="QNB46883.1"/>
    </source>
</evidence>
<dbReference type="RefSeq" id="WP_034420329.1">
    <property type="nucleotide sequence ID" value="NZ_CP045798.1"/>
</dbReference>
<protein>
    <submittedName>
        <fullName evidence="5">Hydrogenase maturation protease</fullName>
    </submittedName>
</protein>
<keyword evidence="6" id="KW-1185">Reference proteome</keyword>
<dbReference type="OrthoDB" id="9794619at2"/>
<reference evidence="5 6" key="1">
    <citation type="journal article" date="2019" name="Front. Microbiol.">
        <title>Thermoanaerosceptrum fracticalcis gen. nov. sp. nov., a Novel Fumarate-Fermenting Microorganism From a Deep Fractured Carbonate Aquifer of the US Great Basin.</title>
        <authorList>
            <person name="Hamilton-Brehm S.D."/>
            <person name="Stewart L.E."/>
            <person name="Zavarin M."/>
            <person name="Caldwell M."/>
            <person name="Lawson P.A."/>
            <person name="Onstott T.C."/>
            <person name="Grzymski J."/>
            <person name="Neveux I."/>
            <person name="Lollar B.S."/>
            <person name="Russell C.E."/>
            <person name="Moser D.P."/>
        </authorList>
    </citation>
    <scope>NUCLEOTIDE SEQUENCE [LARGE SCALE GENOMIC DNA]</scope>
    <source>
        <strain evidence="5 6">DRI-13</strain>
    </source>
</reference>
<dbReference type="CDD" id="cd00518">
    <property type="entry name" value="H2MP"/>
    <property type="match status" value="1"/>
</dbReference>
<dbReference type="GO" id="GO:0004190">
    <property type="term" value="F:aspartic-type endopeptidase activity"/>
    <property type="evidence" value="ECO:0007669"/>
    <property type="project" value="UniProtKB-KW"/>
</dbReference>
<dbReference type="InterPro" id="IPR023430">
    <property type="entry name" value="Pept_HybD-like_dom_sf"/>
</dbReference>
<evidence type="ECO:0000313" key="6">
    <source>
        <dbReference type="Proteomes" id="UP000515847"/>
    </source>
</evidence>
<dbReference type="AlphaFoldDB" id="A0A7G6E479"/>
<proteinExistence type="inferred from homology"/>
<sequence>MDLAKTNEIIVLGLGNIMCGDDGVGIIAAERLEKENIPGIRVVPAGIDPGAILSTLWQAERLLVLDCIQAGGQPGNLHRLNITDLVPEEEPFSLHQVSLASYLEKLGTKGPKEMVILGIEPLNLTWGKAMSSEVRKSLPRLLELAKKEIKKMKEKSLSTL</sequence>
<keyword evidence="2 5" id="KW-0645">Protease</keyword>
<dbReference type="Pfam" id="PF01750">
    <property type="entry name" value="HycI"/>
    <property type="match status" value="1"/>
</dbReference>
<comment type="similarity">
    <text evidence="1">Belongs to the peptidase A31 family.</text>
</comment>
<evidence type="ECO:0000256" key="4">
    <source>
        <dbReference type="ARBA" id="ARBA00022801"/>
    </source>
</evidence>
<evidence type="ECO:0000256" key="1">
    <source>
        <dbReference type="ARBA" id="ARBA00006814"/>
    </source>
</evidence>
<dbReference type="KEGG" id="tfr:BR63_11520"/>
<gene>
    <name evidence="5" type="ORF">BR63_11520</name>
</gene>
<dbReference type="Proteomes" id="UP000515847">
    <property type="component" value="Chromosome"/>
</dbReference>
<dbReference type="PANTHER" id="PTHR30302:SF1">
    <property type="entry name" value="HYDROGENASE 2 MATURATION PROTEASE"/>
    <property type="match status" value="1"/>
</dbReference>
<keyword evidence="3" id="KW-0064">Aspartyl protease</keyword>
<dbReference type="PRINTS" id="PR00446">
    <property type="entry name" value="HYDRGNUPTAKE"/>
</dbReference>
<evidence type="ECO:0000256" key="3">
    <source>
        <dbReference type="ARBA" id="ARBA00022750"/>
    </source>
</evidence>